<feature type="chain" id="PRO_5043730664" evidence="1">
    <location>
        <begin position="26"/>
        <end position="235"/>
    </location>
</feature>
<protein>
    <submittedName>
        <fullName evidence="2">Uncharacterized protein</fullName>
    </submittedName>
</protein>
<sequence>MRASPPSKMPIFEVLALMLGHPCCAAPPTPWPARFRGSRPTDALLSCQLPHCPIPPSEICLTKSPQTCYGRPPTNGLSVCKKSGQTEMVARNRLFEVMARFPAPWHGLWESNRVVALLVFTCAPNVWGSALLGVSVVLAGMGASGAAVRLALLQPSTRNGRVSGVYVVRVGRLLACATNYRPSRPLSPSRDVCFWVLYGSCVACQHRRHSVATLTLFLSVTPWGSQGGRKFGPVP</sequence>
<keyword evidence="1" id="KW-0732">Signal</keyword>
<name>A0AAV5MRF5_9ROSI</name>
<dbReference type="AlphaFoldDB" id="A0AAV5MRF5"/>
<evidence type="ECO:0000313" key="3">
    <source>
        <dbReference type="Proteomes" id="UP001054252"/>
    </source>
</evidence>
<evidence type="ECO:0000256" key="1">
    <source>
        <dbReference type="SAM" id="SignalP"/>
    </source>
</evidence>
<keyword evidence="3" id="KW-1185">Reference proteome</keyword>
<reference evidence="2 3" key="1">
    <citation type="journal article" date="2021" name="Commun. Biol.">
        <title>The genome of Shorea leprosula (Dipterocarpaceae) highlights the ecological relevance of drought in aseasonal tropical rainforests.</title>
        <authorList>
            <person name="Ng K.K.S."/>
            <person name="Kobayashi M.J."/>
            <person name="Fawcett J.A."/>
            <person name="Hatakeyama M."/>
            <person name="Paape T."/>
            <person name="Ng C.H."/>
            <person name="Ang C.C."/>
            <person name="Tnah L.H."/>
            <person name="Lee C.T."/>
            <person name="Nishiyama T."/>
            <person name="Sese J."/>
            <person name="O'Brien M.J."/>
            <person name="Copetti D."/>
            <person name="Mohd Noor M.I."/>
            <person name="Ong R.C."/>
            <person name="Putra M."/>
            <person name="Sireger I.Z."/>
            <person name="Indrioko S."/>
            <person name="Kosugi Y."/>
            <person name="Izuno A."/>
            <person name="Isagi Y."/>
            <person name="Lee S.L."/>
            <person name="Shimizu K.K."/>
        </authorList>
    </citation>
    <scope>NUCLEOTIDE SEQUENCE [LARGE SCALE GENOMIC DNA]</scope>
    <source>
        <strain evidence="2">214</strain>
    </source>
</reference>
<proteinExistence type="predicted"/>
<organism evidence="2 3">
    <name type="scientific">Rubroshorea leprosula</name>
    <dbReference type="NCBI Taxonomy" id="152421"/>
    <lineage>
        <taxon>Eukaryota</taxon>
        <taxon>Viridiplantae</taxon>
        <taxon>Streptophyta</taxon>
        <taxon>Embryophyta</taxon>
        <taxon>Tracheophyta</taxon>
        <taxon>Spermatophyta</taxon>
        <taxon>Magnoliopsida</taxon>
        <taxon>eudicotyledons</taxon>
        <taxon>Gunneridae</taxon>
        <taxon>Pentapetalae</taxon>
        <taxon>rosids</taxon>
        <taxon>malvids</taxon>
        <taxon>Malvales</taxon>
        <taxon>Dipterocarpaceae</taxon>
        <taxon>Rubroshorea</taxon>
    </lineage>
</organism>
<evidence type="ECO:0000313" key="2">
    <source>
        <dbReference type="EMBL" id="GKV52140.1"/>
    </source>
</evidence>
<comment type="caution">
    <text evidence="2">The sequence shown here is derived from an EMBL/GenBank/DDBJ whole genome shotgun (WGS) entry which is preliminary data.</text>
</comment>
<dbReference type="Proteomes" id="UP001054252">
    <property type="component" value="Unassembled WGS sequence"/>
</dbReference>
<feature type="signal peptide" evidence="1">
    <location>
        <begin position="1"/>
        <end position="25"/>
    </location>
</feature>
<accession>A0AAV5MRF5</accession>
<dbReference type="EMBL" id="BPVZ01000619">
    <property type="protein sequence ID" value="GKV52140.1"/>
    <property type="molecule type" value="Genomic_DNA"/>
</dbReference>
<gene>
    <name evidence="2" type="ORF">SLEP1_g58732</name>
</gene>